<accession>A0ACC8X9P6</accession>
<comment type="caution">
    <text evidence="1">The sequence shown here is derived from an EMBL/GenBank/DDBJ whole genome shotgun (WGS) entry which is preliminary data.</text>
</comment>
<keyword evidence="2" id="KW-1185">Reference proteome</keyword>
<proteinExistence type="predicted"/>
<name>A0ACC8X9P6_9FIRM</name>
<reference evidence="1" key="1">
    <citation type="submission" date="2016-08" db="EMBL/GenBank/DDBJ databases">
        <authorList>
            <person name="Ngugi D.K."/>
            <person name="Miyake S."/>
            <person name="Stingl U."/>
        </authorList>
    </citation>
    <scope>NUCLEOTIDE SEQUENCE</scope>
    <source>
        <strain evidence="1">SCG-B11WGA-EpuloA1</strain>
    </source>
</reference>
<organism evidence="1 2">
    <name type="scientific">Candidatus Epulonipiscium fishelsonii</name>
    <dbReference type="NCBI Taxonomy" id="77094"/>
    <lineage>
        <taxon>Bacteria</taxon>
        <taxon>Bacillati</taxon>
        <taxon>Bacillota</taxon>
        <taxon>Clostridia</taxon>
        <taxon>Lachnospirales</taxon>
        <taxon>Lachnospiraceae</taxon>
        <taxon>Candidatus Epulonipiscium</taxon>
    </lineage>
</organism>
<gene>
    <name evidence="1" type="ORF">AN396_10015</name>
</gene>
<evidence type="ECO:0000313" key="1">
    <source>
        <dbReference type="EMBL" id="ONI38811.1"/>
    </source>
</evidence>
<protein>
    <submittedName>
        <fullName evidence="1">Uncharacterized protein</fullName>
    </submittedName>
</protein>
<dbReference type="Proteomes" id="UP000188605">
    <property type="component" value="Unassembled WGS sequence"/>
</dbReference>
<sequence>MENQLVSSQALLFFECIKIGILMGVIYDLLRVTRKIVKHLDLLVHIEDLLYWVGCSILGFSILYMHNYAEIRIFAFLGMILGATLYFLSFSLIFMKIVTQIIEWIRYVLSIVFNILKIPVNWTIQALAIPIGVASDVSEKAQDKTNQEVRKLKRNVTLSGADFKTNIYATKNRKDIND</sequence>
<evidence type="ECO:0000313" key="2">
    <source>
        <dbReference type="Proteomes" id="UP000188605"/>
    </source>
</evidence>
<dbReference type="EMBL" id="LJDB01000078">
    <property type="protein sequence ID" value="ONI38811.1"/>
    <property type="molecule type" value="Genomic_DNA"/>
</dbReference>